<comment type="subcellular location">
    <subcellularLocation>
        <location evidence="1">Cell membrane</location>
        <topology evidence="1">Multi-pass membrane protein</topology>
    </subcellularLocation>
</comment>
<keyword evidence="5 8" id="KW-1133">Transmembrane helix</keyword>
<dbReference type="InterPro" id="IPR011701">
    <property type="entry name" value="MFS"/>
</dbReference>
<dbReference type="InterPro" id="IPR036259">
    <property type="entry name" value="MFS_trans_sf"/>
</dbReference>
<dbReference type="EMBL" id="JBHTKN010000013">
    <property type="protein sequence ID" value="MFD1043719.1"/>
    <property type="molecule type" value="Genomic_DNA"/>
</dbReference>
<keyword evidence="6 8" id="KW-0472">Membrane</keyword>
<accession>A0ABW3M2X3</accession>
<comment type="caution">
    <text evidence="10">The sequence shown here is derived from an EMBL/GenBank/DDBJ whole genome shotgun (WGS) entry which is preliminary data.</text>
</comment>
<dbReference type="InterPro" id="IPR020846">
    <property type="entry name" value="MFS_dom"/>
</dbReference>
<proteinExistence type="predicted"/>
<dbReference type="Pfam" id="PF07690">
    <property type="entry name" value="MFS_1"/>
    <property type="match status" value="1"/>
</dbReference>
<evidence type="ECO:0000256" key="2">
    <source>
        <dbReference type="ARBA" id="ARBA00022448"/>
    </source>
</evidence>
<organism evidence="10 11">
    <name type="scientific">Pseudoxanthomonas kaohsiungensis</name>
    <dbReference type="NCBI Taxonomy" id="283923"/>
    <lineage>
        <taxon>Bacteria</taxon>
        <taxon>Pseudomonadati</taxon>
        <taxon>Pseudomonadota</taxon>
        <taxon>Gammaproteobacteria</taxon>
        <taxon>Lysobacterales</taxon>
        <taxon>Lysobacteraceae</taxon>
        <taxon>Pseudoxanthomonas</taxon>
    </lineage>
</organism>
<dbReference type="SUPFAM" id="SSF103473">
    <property type="entry name" value="MFS general substrate transporter"/>
    <property type="match status" value="1"/>
</dbReference>
<protein>
    <submittedName>
        <fullName evidence="10">MFS transporter</fullName>
    </submittedName>
</protein>
<feature type="transmembrane region" description="Helical" evidence="8">
    <location>
        <begin position="48"/>
        <end position="67"/>
    </location>
</feature>
<evidence type="ECO:0000313" key="11">
    <source>
        <dbReference type="Proteomes" id="UP001597033"/>
    </source>
</evidence>
<feature type="transmembrane region" description="Helical" evidence="8">
    <location>
        <begin position="297"/>
        <end position="317"/>
    </location>
</feature>
<keyword evidence="3" id="KW-1003">Cell membrane</keyword>
<gene>
    <name evidence="10" type="ORF">ACFQ2N_15310</name>
</gene>
<sequence length="447" mass="47623">MSSIPASSPAASPTVSVHGQDPASHAQVAPGEIAVGVVIGRISEYFDFFVYGIASALVFPKVFFPFAEPLQATLYSFMVFALAFVSRPLGTVLFLWIQDRWSRGTKLTAALFLLGTSTAGIAFVPGYEKVGALAIVLLILFRTSQGVALGGSWDGLPSLLALNAPKHRRGWYAMLGQLGAPAGFIVAAALFAFLYSSLSNADFYDWGWRYPFFAALAINVVALFSRLRIVVTQEYEQQMGERELEPVPVSELFRVKGRHVVIGAFAALASYAIFHVVTIFPLSWIQLYTEQNISRFLMVQVVGGFLAMGGVLASGVIADRVGRVQTLAATAVAIAVFSGFAPTLLGGGPGAQQLFVLIGFVLLGLSYGQASGAVTRNFGSRYRYTGAALTTDLAWLIGAAFAPLVALVLAAEFGLPYVGLYLLSGALATLAALVVNRRLKQREAAQG</sequence>
<evidence type="ECO:0000256" key="6">
    <source>
        <dbReference type="ARBA" id="ARBA00023136"/>
    </source>
</evidence>
<evidence type="ECO:0000256" key="1">
    <source>
        <dbReference type="ARBA" id="ARBA00004651"/>
    </source>
</evidence>
<evidence type="ECO:0000256" key="4">
    <source>
        <dbReference type="ARBA" id="ARBA00022692"/>
    </source>
</evidence>
<feature type="compositionally biased region" description="Low complexity" evidence="7">
    <location>
        <begin position="1"/>
        <end position="13"/>
    </location>
</feature>
<dbReference type="PANTHER" id="PTHR43045:SF2">
    <property type="entry name" value="INNER MEMBRANE METABOLITE TRANSPORT PROTEIN YHJE"/>
    <property type="match status" value="1"/>
</dbReference>
<feature type="transmembrane region" description="Helical" evidence="8">
    <location>
        <begin position="73"/>
        <end position="95"/>
    </location>
</feature>
<feature type="transmembrane region" description="Helical" evidence="8">
    <location>
        <begin position="351"/>
        <end position="368"/>
    </location>
</feature>
<dbReference type="RefSeq" id="WP_162375700.1">
    <property type="nucleotide sequence ID" value="NZ_JBHTKN010000013.1"/>
</dbReference>
<feature type="domain" description="Major facilitator superfamily (MFS) profile" evidence="9">
    <location>
        <begin position="33"/>
        <end position="443"/>
    </location>
</feature>
<feature type="transmembrane region" description="Helical" evidence="8">
    <location>
        <begin position="130"/>
        <end position="150"/>
    </location>
</feature>
<feature type="transmembrane region" description="Helical" evidence="8">
    <location>
        <begin position="417"/>
        <end position="435"/>
    </location>
</feature>
<evidence type="ECO:0000256" key="7">
    <source>
        <dbReference type="SAM" id="MobiDB-lite"/>
    </source>
</evidence>
<feature type="transmembrane region" description="Helical" evidence="8">
    <location>
        <begin position="324"/>
        <end position="345"/>
    </location>
</feature>
<feature type="region of interest" description="Disordered" evidence="7">
    <location>
        <begin position="1"/>
        <end position="23"/>
    </location>
</feature>
<evidence type="ECO:0000313" key="10">
    <source>
        <dbReference type="EMBL" id="MFD1043719.1"/>
    </source>
</evidence>
<keyword evidence="4 8" id="KW-0812">Transmembrane</keyword>
<feature type="transmembrane region" description="Helical" evidence="8">
    <location>
        <begin position="171"/>
        <end position="196"/>
    </location>
</feature>
<evidence type="ECO:0000256" key="5">
    <source>
        <dbReference type="ARBA" id="ARBA00022989"/>
    </source>
</evidence>
<evidence type="ECO:0000256" key="3">
    <source>
        <dbReference type="ARBA" id="ARBA00022475"/>
    </source>
</evidence>
<feature type="transmembrane region" description="Helical" evidence="8">
    <location>
        <begin position="208"/>
        <end position="229"/>
    </location>
</feature>
<dbReference type="PROSITE" id="PS50850">
    <property type="entry name" value="MFS"/>
    <property type="match status" value="1"/>
</dbReference>
<reference evidence="11" key="1">
    <citation type="journal article" date="2019" name="Int. J. Syst. Evol. Microbiol.">
        <title>The Global Catalogue of Microorganisms (GCM) 10K type strain sequencing project: providing services to taxonomists for standard genome sequencing and annotation.</title>
        <authorList>
            <consortium name="The Broad Institute Genomics Platform"/>
            <consortium name="The Broad Institute Genome Sequencing Center for Infectious Disease"/>
            <person name="Wu L."/>
            <person name="Ma J."/>
        </authorList>
    </citation>
    <scope>NUCLEOTIDE SEQUENCE [LARGE SCALE GENOMIC DNA]</scope>
    <source>
        <strain evidence="11">CCUG 55854</strain>
    </source>
</reference>
<name>A0ABW3M2X3_9GAMM</name>
<evidence type="ECO:0000256" key="8">
    <source>
        <dbReference type="SAM" id="Phobius"/>
    </source>
</evidence>
<feature type="transmembrane region" description="Helical" evidence="8">
    <location>
        <begin position="260"/>
        <end position="285"/>
    </location>
</feature>
<dbReference type="Proteomes" id="UP001597033">
    <property type="component" value="Unassembled WGS sequence"/>
</dbReference>
<feature type="transmembrane region" description="Helical" evidence="8">
    <location>
        <begin position="389"/>
        <end position="411"/>
    </location>
</feature>
<keyword evidence="11" id="KW-1185">Reference proteome</keyword>
<evidence type="ECO:0000259" key="9">
    <source>
        <dbReference type="PROSITE" id="PS50850"/>
    </source>
</evidence>
<dbReference type="Gene3D" id="1.20.1250.20">
    <property type="entry name" value="MFS general substrate transporter like domains"/>
    <property type="match status" value="2"/>
</dbReference>
<keyword evidence="2" id="KW-0813">Transport</keyword>
<dbReference type="PANTHER" id="PTHR43045">
    <property type="entry name" value="SHIKIMATE TRANSPORTER"/>
    <property type="match status" value="1"/>
</dbReference>